<keyword evidence="2" id="KW-1185">Reference proteome</keyword>
<dbReference type="Proteomes" id="UP000789920">
    <property type="component" value="Unassembled WGS sequence"/>
</dbReference>
<name>A0ACA9RDI2_9GLOM</name>
<dbReference type="EMBL" id="CAJVQC010049116">
    <property type="protein sequence ID" value="CAG8787170.1"/>
    <property type="molecule type" value="Genomic_DNA"/>
</dbReference>
<organism evidence="1 2">
    <name type="scientific">Racocetra persica</name>
    <dbReference type="NCBI Taxonomy" id="160502"/>
    <lineage>
        <taxon>Eukaryota</taxon>
        <taxon>Fungi</taxon>
        <taxon>Fungi incertae sedis</taxon>
        <taxon>Mucoromycota</taxon>
        <taxon>Glomeromycotina</taxon>
        <taxon>Glomeromycetes</taxon>
        <taxon>Diversisporales</taxon>
        <taxon>Gigasporaceae</taxon>
        <taxon>Racocetra</taxon>
    </lineage>
</organism>
<evidence type="ECO:0000313" key="1">
    <source>
        <dbReference type="EMBL" id="CAG8787170.1"/>
    </source>
</evidence>
<evidence type="ECO:0000313" key="2">
    <source>
        <dbReference type="Proteomes" id="UP000789920"/>
    </source>
</evidence>
<reference evidence="1" key="1">
    <citation type="submission" date="2021-06" db="EMBL/GenBank/DDBJ databases">
        <authorList>
            <person name="Kallberg Y."/>
            <person name="Tangrot J."/>
            <person name="Rosling A."/>
        </authorList>
    </citation>
    <scope>NUCLEOTIDE SEQUENCE</scope>
    <source>
        <strain evidence="1">MA461A</strain>
    </source>
</reference>
<proteinExistence type="predicted"/>
<comment type="caution">
    <text evidence="1">The sequence shown here is derived from an EMBL/GenBank/DDBJ whole genome shotgun (WGS) entry which is preliminary data.</text>
</comment>
<protein>
    <submittedName>
        <fullName evidence="1">6_t:CDS:1</fullName>
    </submittedName>
</protein>
<accession>A0ACA9RDI2</accession>
<feature type="non-terminal residue" evidence="1">
    <location>
        <position position="54"/>
    </location>
</feature>
<gene>
    <name evidence="1" type="ORF">RPERSI_LOCUS18495</name>
</gene>
<sequence>MTGLPISTIFRPVPSTRRVINIHQRHQQDINDAGRRDWNFRFENVVRSLWIPLR</sequence>